<evidence type="ECO:0000313" key="7">
    <source>
        <dbReference type="Proteomes" id="UP000295558"/>
    </source>
</evidence>
<dbReference type="Pfam" id="PF01812">
    <property type="entry name" value="5-FTHF_cyc-lig"/>
    <property type="match status" value="1"/>
</dbReference>
<dbReference type="GO" id="GO:0046872">
    <property type="term" value="F:metal ion binding"/>
    <property type="evidence" value="ECO:0007669"/>
    <property type="project" value="UniProtKB-KW"/>
</dbReference>
<dbReference type="Gene3D" id="3.40.50.10420">
    <property type="entry name" value="NagB/RpiA/CoA transferase-like"/>
    <property type="match status" value="1"/>
</dbReference>
<dbReference type="SUPFAM" id="SSF100950">
    <property type="entry name" value="NagB/RpiA/CoA transferase-like"/>
    <property type="match status" value="1"/>
</dbReference>
<dbReference type="InterPro" id="IPR037171">
    <property type="entry name" value="NagB/RpiA_transferase-like"/>
</dbReference>
<dbReference type="GO" id="GO:0005524">
    <property type="term" value="F:ATP binding"/>
    <property type="evidence" value="ECO:0007669"/>
    <property type="project" value="UniProtKB-KW"/>
</dbReference>
<dbReference type="Proteomes" id="UP000295558">
    <property type="component" value="Unassembled WGS sequence"/>
</dbReference>
<comment type="cofactor">
    <cofactor evidence="5">
        <name>Mg(2+)</name>
        <dbReference type="ChEBI" id="CHEBI:18420"/>
    </cofactor>
</comment>
<protein>
    <recommendedName>
        <fullName evidence="5">5-formyltetrahydrofolate cyclo-ligase</fullName>
        <ecNumber evidence="5">6.3.3.2</ecNumber>
    </recommendedName>
</protein>
<sequence>MATKEMLRKHILEELSEMDKITYEQRSQSIAEQLFQEETWKNAKNIGITIARFPEIATQAIIERAWQDGKTVSIPETNNKTKDMQFRIYKDGDELCKKALGLYEPTEHAIIAPKTTIDLLVVPGVLFREDGYRIGFGAGFYDRYLADYQGNTISLCYSNQITLNLIPESHDVPVQKLVIENNMK</sequence>
<keyword evidence="5" id="KW-0460">Magnesium</keyword>
<feature type="binding site" evidence="4">
    <location>
        <position position="50"/>
    </location>
    <ligand>
        <name>substrate</name>
    </ligand>
</feature>
<comment type="catalytic activity">
    <reaction evidence="5">
        <text>(6S)-5-formyl-5,6,7,8-tetrahydrofolate + ATP = (6R)-5,10-methenyltetrahydrofolate + ADP + phosphate</text>
        <dbReference type="Rhea" id="RHEA:10488"/>
        <dbReference type="ChEBI" id="CHEBI:30616"/>
        <dbReference type="ChEBI" id="CHEBI:43474"/>
        <dbReference type="ChEBI" id="CHEBI:57455"/>
        <dbReference type="ChEBI" id="CHEBI:57457"/>
        <dbReference type="ChEBI" id="CHEBI:456216"/>
        <dbReference type="EC" id="6.3.3.2"/>
    </reaction>
</comment>
<dbReference type="EC" id="6.3.3.2" evidence="5"/>
<keyword evidence="2 4" id="KW-0547">Nucleotide-binding</keyword>
<dbReference type="RefSeq" id="WP_036069585.1">
    <property type="nucleotide sequence ID" value="NZ_SNZK01000003.1"/>
</dbReference>
<evidence type="ECO:0000256" key="4">
    <source>
        <dbReference type="PIRSR" id="PIRSR006806-1"/>
    </source>
</evidence>
<feature type="binding site" evidence="4">
    <location>
        <begin position="133"/>
        <end position="141"/>
    </location>
    <ligand>
        <name>ATP</name>
        <dbReference type="ChEBI" id="CHEBI:30616"/>
    </ligand>
</feature>
<accession>A0A4R6ZPD4</accession>
<dbReference type="AlphaFoldDB" id="A0A4R6ZPD4"/>
<comment type="similarity">
    <text evidence="1 5">Belongs to the 5-formyltetrahydrofolate cyclo-ligase family.</text>
</comment>
<keyword evidence="3 4" id="KW-0067">ATP-binding</keyword>
<gene>
    <name evidence="6" type="ORF">DFP96_103151</name>
</gene>
<dbReference type="NCBIfam" id="TIGR02727">
    <property type="entry name" value="MTHFS_bact"/>
    <property type="match status" value="1"/>
</dbReference>
<keyword evidence="5" id="KW-0479">Metal-binding</keyword>
<dbReference type="GO" id="GO:0009396">
    <property type="term" value="P:folic acid-containing compound biosynthetic process"/>
    <property type="evidence" value="ECO:0007669"/>
    <property type="project" value="TreeGrafter"/>
</dbReference>
<dbReference type="EMBL" id="SNZK01000003">
    <property type="protein sequence ID" value="TDR54054.1"/>
    <property type="molecule type" value="Genomic_DNA"/>
</dbReference>
<dbReference type="PANTHER" id="PTHR23407">
    <property type="entry name" value="ATPASE INHIBITOR/5-FORMYLTETRAHYDROFOLATE CYCLO-LIGASE"/>
    <property type="match status" value="1"/>
</dbReference>
<dbReference type="OrthoDB" id="9801938at2"/>
<comment type="caution">
    <text evidence="6">The sequence shown here is derived from an EMBL/GenBank/DDBJ whole genome shotgun (WGS) entry which is preliminary data.</text>
</comment>
<organism evidence="6 7">
    <name type="scientific">Listeria rocourtiae</name>
    <dbReference type="NCBI Taxonomy" id="647910"/>
    <lineage>
        <taxon>Bacteria</taxon>
        <taxon>Bacillati</taxon>
        <taxon>Bacillota</taxon>
        <taxon>Bacilli</taxon>
        <taxon>Bacillales</taxon>
        <taxon>Listeriaceae</taxon>
        <taxon>Listeria</taxon>
    </lineage>
</organism>
<dbReference type="PANTHER" id="PTHR23407:SF1">
    <property type="entry name" value="5-FORMYLTETRAHYDROFOLATE CYCLO-LIGASE"/>
    <property type="match status" value="1"/>
</dbReference>
<dbReference type="InterPro" id="IPR002698">
    <property type="entry name" value="FTHF_cligase"/>
</dbReference>
<dbReference type="InterPro" id="IPR024185">
    <property type="entry name" value="FTHF_cligase-like_sf"/>
</dbReference>
<dbReference type="PIRSF" id="PIRSF006806">
    <property type="entry name" value="FTHF_cligase"/>
    <property type="match status" value="1"/>
</dbReference>
<dbReference type="GO" id="GO:0035999">
    <property type="term" value="P:tetrahydrofolate interconversion"/>
    <property type="evidence" value="ECO:0007669"/>
    <property type="project" value="TreeGrafter"/>
</dbReference>
<name>A0A4R6ZPD4_9LIST</name>
<evidence type="ECO:0000256" key="5">
    <source>
        <dbReference type="RuleBase" id="RU361279"/>
    </source>
</evidence>
<evidence type="ECO:0000256" key="1">
    <source>
        <dbReference type="ARBA" id="ARBA00010638"/>
    </source>
</evidence>
<evidence type="ECO:0000256" key="2">
    <source>
        <dbReference type="ARBA" id="ARBA00022741"/>
    </source>
</evidence>
<evidence type="ECO:0000313" key="6">
    <source>
        <dbReference type="EMBL" id="TDR54054.1"/>
    </source>
</evidence>
<proteinExistence type="inferred from homology"/>
<dbReference type="STRING" id="1265846.PROCOU_03699"/>
<feature type="binding site" evidence="4">
    <location>
        <begin position="4"/>
        <end position="8"/>
    </location>
    <ligand>
        <name>ATP</name>
        <dbReference type="ChEBI" id="CHEBI:30616"/>
    </ligand>
</feature>
<feature type="binding site" evidence="4">
    <location>
        <position position="55"/>
    </location>
    <ligand>
        <name>substrate</name>
    </ligand>
</feature>
<keyword evidence="7" id="KW-1185">Reference proteome</keyword>
<dbReference type="GO" id="GO:0030272">
    <property type="term" value="F:5-formyltetrahydrofolate cyclo-ligase activity"/>
    <property type="evidence" value="ECO:0007669"/>
    <property type="project" value="UniProtKB-EC"/>
</dbReference>
<evidence type="ECO:0000256" key="3">
    <source>
        <dbReference type="ARBA" id="ARBA00022840"/>
    </source>
</evidence>
<reference evidence="6 7" key="1">
    <citation type="submission" date="2019-03" db="EMBL/GenBank/DDBJ databases">
        <title>Genomic Encyclopedia of Type Strains, Phase III (KMG-III): the genomes of soil and plant-associated and newly described type strains.</title>
        <authorList>
            <person name="Whitman W."/>
        </authorList>
    </citation>
    <scope>NUCLEOTIDE SEQUENCE [LARGE SCALE GENOMIC DNA]</scope>
    <source>
        <strain evidence="6 7">CECT 7972</strain>
    </source>
</reference>
<keyword evidence="6" id="KW-0436">Ligase</keyword>